<keyword evidence="3 4" id="KW-0413">Isomerase</keyword>
<dbReference type="InterPro" id="IPR020094">
    <property type="entry name" value="TruA/RsuA/RluB/E/F_N"/>
</dbReference>
<comment type="caution">
    <text evidence="4">Lacks conserved residue(s) required for the propagation of feature annotation.</text>
</comment>
<dbReference type="PANTHER" id="PTHR11142">
    <property type="entry name" value="PSEUDOURIDYLATE SYNTHASE"/>
    <property type="match status" value="1"/>
</dbReference>
<evidence type="ECO:0000256" key="3">
    <source>
        <dbReference type="ARBA" id="ARBA00023235"/>
    </source>
</evidence>
<dbReference type="InterPro" id="IPR001406">
    <property type="entry name" value="PsdUridine_synth_TruA"/>
</dbReference>
<dbReference type="SUPFAM" id="SSF55120">
    <property type="entry name" value="Pseudouridine synthase"/>
    <property type="match status" value="1"/>
</dbReference>
<keyword evidence="2 4" id="KW-0819">tRNA processing</keyword>
<comment type="caution">
    <text evidence="9">The sequence shown here is derived from an EMBL/GenBank/DDBJ whole genome shotgun (WGS) entry which is preliminary data.</text>
</comment>
<evidence type="ECO:0000256" key="2">
    <source>
        <dbReference type="ARBA" id="ARBA00022694"/>
    </source>
</evidence>
<feature type="active site" description="Nucleophile" evidence="4 5">
    <location>
        <position position="57"/>
    </location>
</feature>
<evidence type="ECO:0000259" key="8">
    <source>
        <dbReference type="Pfam" id="PF01416"/>
    </source>
</evidence>
<dbReference type="InterPro" id="IPR020103">
    <property type="entry name" value="PsdUridine_synth_cat_dom_sf"/>
</dbReference>
<dbReference type="AlphaFoldDB" id="A0ABD5M7L6"/>
<dbReference type="Gene3D" id="3.30.70.660">
    <property type="entry name" value="Pseudouridine synthase I, catalytic domain, C-terminal subdomain"/>
    <property type="match status" value="1"/>
</dbReference>
<dbReference type="EMBL" id="JBGNYA010000001">
    <property type="protein sequence ID" value="MFA1609907.1"/>
    <property type="molecule type" value="Genomic_DNA"/>
</dbReference>
<dbReference type="EC" id="5.4.99.12" evidence="4"/>
<dbReference type="InterPro" id="IPR020097">
    <property type="entry name" value="PsdUridine_synth_TruA_a/b_dom"/>
</dbReference>
<proteinExistence type="inferred from homology"/>
<dbReference type="RefSeq" id="WP_372391526.1">
    <property type="nucleotide sequence ID" value="NZ_JBGNYA010000001.1"/>
</dbReference>
<evidence type="ECO:0000256" key="4">
    <source>
        <dbReference type="HAMAP-Rule" id="MF_00171"/>
    </source>
</evidence>
<sequence length="278" mass="29937">MRAFRVAYDGRPFYGFQRQPSVPTVEDAIFDALDDLGVFDRESAHRPDGYAAAGRTDAGVSALAQTVAFRCPEWCTPRALNGELPADVRAWAAAEAPAEFHATHDAERRTYVYDLYGPTLDDERVDAAAAALSGQHDFHNLTPDDAGTEREVAIRAERDGDFVTLRVAAGGFPRNLVRRLASVIRCVGSGERGTAWVDDLLGPEALNGPDGVPPAPPEPLLLADVDYPGLAFDRDDRAATSAAAVFSARRRDHLVRARVAGRVADGVGEGETSPERPD</sequence>
<reference evidence="9 10" key="1">
    <citation type="submission" date="2024-08" db="EMBL/GenBank/DDBJ databases">
        <title>Halobellus sp. MBLA0158 whole genome sequence.</title>
        <authorList>
            <person name="Hwang C.Y."/>
            <person name="Cho E.-S."/>
            <person name="Seo M.-J."/>
        </authorList>
    </citation>
    <scope>NUCLEOTIDE SEQUENCE [LARGE SCALE GENOMIC DNA]</scope>
    <source>
        <strain evidence="9 10">MBLA0158</strain>
    </source>
</reference>
<dbReference type="InterPro" id="IPR020095">
    <property type="entry name" value="PsdUridine_synth_TruA_C"/>
</dbReference>
<feature type="binding site" evidence="4 6">
    <location>
        <position position="111"/>
    </location>
    <ligand>
        <name>substrate</name>
    </ligand>
</feature>
<dbReference type="HAMAP" id="MF_00171">
    <property type="entry name" value="TruA"/>
    <property type="match status" value="1"/>
</dbReference>
<protein>
    <recommendedName>
        <fullName evidence="4">tRNA pseudouridine synthase A</fullName>
        <ecNumber evidence="4">5.4.99.12</ecNumber>
    </recommendedName>
    <alternativeName>
        <fullName evidence="4">tRNA pseudouridine(38-40) synthase</fullName>
    </alternativeName>
    <alternativeName>
        <fullName evidence="4">tRNA pseudouridylate synthase I</fullName>
    </alternativeName>
    <alternativeName>
        <fullName evidence="4">tRNA-uridine isomerase I</fullName>
    </alternativeName>
</protein>
<dbReference type="GO" id="GO:0160147">
    <property type="term" value="F:tRNA pseudouridine(38-40) synthase activity"/>
    <property type="evidence" value="ECO:0007669"/>
    <property type="project" value="UniProtKB-EC"/>
</dbReference>
<evidence type="ECO:0000313" key="9">
    <source>
        <dbReference type="EMBL" id="MFA1609907.1"/>
    </source>
</evidence>
<dbReference type="NCBIfam" id="NF000622">
    <property type="entry name" value="PRK00021.3-3"/>
    <property type="match status" value="1"/>
</dbReference>
<comment type="catalytic activity">
    <reaction evidence="4 7">
        <text>uridine(38/39/40) in tRNA = pseudouridine(38/39/40) in tRNA</text>
        <dbReference type="Rhea" id="RHEA:22376"/>
        <dbReference type="Rhea" id="RHEA-COMP:10085"/>
        <dbReference type="Rhea" id="RHEA-COMP:10087"/>
        <dbReference type="ChEBI" id="CHEBI:65314"/>
        <dbReference type="ChEBI" id="CHEBI:65315"/>
        <dbReference type="EC" id="5.4.99.12"/>
    </reaction>
</comment>
<accession>A0ABD5M7L6</accession>
<evidence type="ECO:0000256" key="5">
    <source>
        <dbReference type="PIRSR" id="PIRSR001430-1"/>
    </source>
</evidence>
<organism evidence="9 10">
    <name type="scientific">Halobellus rubicundus</name>
    <dbReference type="NCBI Taxonomy" id="2996466"/>
    <lineage>
        <taxon>Archaea</taxon>
        <taxon>Methanobacteriati</taxon>
        <taxon>Methanobacteriota</taxon>
        <taxon>Stenosarchaea group</taxon>
        <taxon>Halobacteria</taxon>
        <taxon>Halobacteriales</taxon>
        <taxon>Haloferacaceae</taxon>
        <taxon>Halobellus</taxon>
    </lineage>
</organism>
<name>A0ABD5M7L6_9EURY</name>
<dbReference type="Proteomes" id="UP001570511">
    <property type="component" value="Unassembled WGS sequence"/>
</dbReference>
<dbReference type="PANTHER" id="PTHR11142:SF0">
    <property type="entry name" value="TRNA PSEUDOURIDINE SYNTHASE-LIKE 1"/>
    <property type="match status" value="1"/>
</dbReference>
<dbReference type="Gene3D" id="3.30.70.580">
    <property type="entry name" value="Pseudouridine synthase I, catalytic domain, N-terminal subdomain"/>
    <property type="match status" value="1"/>
</dbReference>
<evidence type="ECO:0000256" key="7">
    <source>
        <dbReference type="RuleBase" id="RU003792"/>
    </source>
</evidence>
<evidence type="ECO:0000256" key="6">
    <source>
        <dbReference type="PIRSR" id="PIRSR001430-2"/>
    </source>
</evidence>
<feature type="domain" description="Pseudouridine synthase I TruA alpha/beta" evidence="8">
    <location>
        <begin position="128"/>
        <end position="228"/>
    </location>
</feature>
<keyword evidence="10" id="KW-1185">Reference proteome</keyword>
<dbReference type="GO" id="GO:0031119">
    <property type="term" value="P:tRNA pseudouridine synthesis"/>
    <property type="evidence" value="ECO:0007669"/>
    <property type="project" value="UniProtKB-UniRule"/>
</dbReference>
<comment type="function">
    <text evidence="4">Formation of pseudouridine at positions 38, 39 and 40 in the anticodon stem and loop of transfer RNAs.</text>
</comment>
<evidence type="ECO:0000313" key="10">
    <source>
        <dbReference type="Proteomes" id="UP001570511"/>
    </source>
</evidence>
<dbReference type="PIRSF" id="PIRSF001430">
    <property type="entry name" value="tRNA_psdUrid_synth"/>
    <property type="match status" value="1"/>
</dbReference>
<gene>
    <name evidence="4 9" type="primary">truA</name>
    <name evidence="9" type="ORF">OS889_02660</name>
</gene>
<dbReference type="Pfam" id="PF01416">
    <property type="entry name" value="PseudoU_synth_1"/>
    <property type="match status" value="1"/>
</dbReference>
<evidence type="ECO:0000256" key="1">
    <source>
        <dbReference type="ARBA" id="ARBA00009375"/>
    </source>
</evidence>
<comment type="similarity">
    <text evidence="1 4 7">Belongs to the tRNA pseudouridine synthase TruA family.</text>
</comment>